<evidence type="ECO:0000313" key="1">
    <source>
        <dbReference type="EMBL" id="APU16416.1"/>
    </source>
</evidence>
<dbReference type="Proteomes" id="UP000185511">
    <property type="component" value="Chromosome"/>
</dbReference>
<protein>
    <submittedName>
        <fullName evidence="1">Uncharacterized protein</fullName>
    </submittedName>
</protein>
<organism evidence="1 2">
    <name type="scientific">Actinoalloteichus fjordicus</name>
    <dbReference type="NCBI Taxonomy" id="1612552"/>
    <lineage>
        <taxon>Bacteria</taxon>
        <taxon>Bacillati</taxon>
        <taxon>Actinomycetota</taxon>
        <taxon>Actinomycetes</taxon>
        <taxon>Pseudonocardiales</taxon>
        <taxon>Pseudonocardiaceae</taxon>
        <taxon>Actinoalloteichus</taxon>
    </lineage>
</organism>
<dbReference type="KEGG" id="acad:UA74_21970"/>
<dbReference type="RefSeq" id="WP_157442310.1">
    <property type="nucleotide sequence ID" value="NZ_CP016076.1"/>
</dbReference>
<reference evidence="2" key="1">
    <citation type="submission" date="2016-06" db="EMBL/GenBank/DDBJ databases">
        <title>Complete genome sequence of Actinoalloteichus fjordicus DSM 46855 (=ADI127-17), type strain of the new species Actinoalloteichus fjordicus.</title>
        <authorList>
            <person name="Ruckert C."/>
            <person name="Nouioui I."/>
            <person name="Willmese J."/>
            <person name="van Wezel G."/>
            <person name="Klenk H.-P."/>
            <person name="Kalinowski J."/>
            <person name="Zotchev S.B."/>
        </authorList>
    </citation>
    <scope>NUCLEOTIDE SEQUENCE [LARGE SCALE GENOMIC DNA]</scope>
    <source>
        <strain evidence="2">ADI127-7</strain>
    </source>
</reference>
<proteinExistence type="predicted"/>
<evidence type="ECO:0000313" key="2">
    <source>
        <dbReference type="Proteomes" id="UP000185511"/>
    </source>
</evidence>
<accession>A0AAC9PTZ7</accession>
<dbReference type="AlphaFoldDB" id="A0AAC9PTZ7"/>
<name>A0AAC9PTZ7_9PSEU</name>
<dbReference type="EMBL" id="CP016076">
    <property type="protein sequence ID" value="APU16416.1"/>
    <property type="molecule type" value="Genomic_DNA"/>
</dbReference>
<sequence length="74" mass="7707">MTTALAGLLLMCTAMSEGRVAIPVVRLGIADGSFPPEPRVESGDLFIRIGGLLREPAGIRLDGDENEAGVAVRS</sequence>
<gene>
    <name evidence="1" type="ORF">UA74_21970</name>
</gene>
<keyword evidence="2" id="KW-1185">Reference proteome</keyword>